<dbReference type="EMBL" id="GAIX01006127">
    <property type="protein sequence ID" value="JAA86433.1"/>
    <property type="molecule type" value="Transcribed_RNA"/>
</dbReference>
<accession>S4PB39</accession>
<reference evidence="1" key="2">
    <citation type="submission" date="2013-05" db="EMBL/GenBank/DDBJ databases">
        <authorList>
            <person name="Carter J.-M."/>
            <person name="Baker S.C."/>
            <person name="Pink R."/>
            <person name="Carter D.R.F."/>
            <person name="Collins A."/>
            <person name="Tomlin J."/>
            <person name="Gibbs M."/>
            <person name="Breuker C.J."/>
        </authorList>
    </citation>
    <scope>NUCLEOTIDE SEQUENCE</scope>
    <source>
        <tissue evidence="1">Ovary</tissue>
    </source>
</reference>
<proteinExistence type="predicted"/>
<protein>
    <submittedName>
        <fullName evidence="1">Uncharacterized protein</fullName>
    </submittedName>
</protein>
<evidence type="ECO:0000313" key="1">
    <source>
        <dbReference type="EMBL" id="JAA86433.1"/>
    </source>
</evidence>
<reference evidence="1" key="1">
    <citation type="journal article" date="2013" name="BMC Genomics">
        <title>Unscrambling butterfly oogenesis.</title>
        <authorList>
            <person name="Carter J.M."/>
            <person name="Baker S.C."/>
            <person name="Pink R."/>
            <person name="Carter D.R."/>
            <person name="Collins A."/>
            <person name="Tomlin J."/>
            <person name="Gibbs M."/>
            <person name="Breuker C.J."/>
        </authorList>
    </citation>
    <scope>NUCLEOTIDE SEQUENCE</scope>
    <source>
        <tissue evidence="1">Ovary</tissue>
    </source>
</reference>
<sequence>MKKYNYERPTLNTVGLQVFNVIVNKGHELSFSAFVTTLGSWPTTKARATPTENRTFSTTLHNTLSTMVIEQRKYSAE</sequence>
<organism evidence="1">
    <name type="scientific">Pararge aegeria</name>
    <name type="common">speckled wood butterfly</name>
    <dbReference type="NCBI Taxonomy" id="116150"/>
    <lineage>
        <taxon>Eukaryota</taxon>
        <taxon>Metazoa</taxon>
        <taxon>Ecdysozoa</taxon>
        <taxon>Arthropoda</taxon>
        <taxon>Hexapoda</taxon>
        <taxon>Insecta</taxon>
        <taxon>Pterygota</taxon>
        <taxon>Neoptera</taxon>
        <taxon>Endopterygota</taxon>
        <taxon>Lepidoptera</taxon>
        <taxon>Glossata</taxon>
        <taxon>Ditrysia</taxon>
        <taxon>Papilionoidea</taxon>
        <taxon>Nymphalidae</taxon>
        <taxon>Satyrinae</taxon>
        <taxon>Satyrini</taxon>
        <taxon>Parargina</taxon>
        <taxon>Pararge</taxon>
    </lineage>
</organism>
<name>S4PB39_9NEOP</name>
<dbReference type="AlphaFoldDB" id="S4PB39"/>